<evidence type="ECO:0000313" key="8">
    <source>
        <dbReference type="EMBL" id="CAL2093798.1"/>
    </source>
</evidence>
<dbReference type="InterPro" id="IPR003594">
    <property type="entry name" value="HATPase_dom"/>
</dbReference>
<evidence type="ECO:0000256" key="4">
    <source>
        <dbReference type="ARBA" id="ARBA00022679"/>
    </source>
</evidence>
<evidence type="ECO:0000256" key="2">
    <source>
        <dbReference type="ARBA" id="ARBA00012438"/>
    </source>
</evidence>
<evidence type="ECO:0000259" key="7">
    <source>
        <dbReference type="PROSITE" id="PS50109"/>
    </source>
</evidence>
<keyword evidence="3" id="KW-0597">Phosphoprotein</keyword>
<organism evidence="8 9">
    <name type="scientific">Tenacibaculum platacis</name>
    <dbReference type="NCBI Taxonomy" id="3137852"/>
    <lineage>
        <taxon>Bacteria</taxon>
        <taxon>Pseudomonadati</taxon>
        <taxon>Bacteroidota</taxon>
        <taxon>Flavobacteriia</taxon>
        <taxon>Flavobacteriales</taxon>
        <taxon>Flavobacteriaceae</taxon>
        <taxon>Tenacibaculum</taxon>
    </lineage>
</organism>
<accession>A0ABM9P5R9</accession>
<dbReference type="SUPFAM" id="SSF55874">
    <property type="entry name" value="ATPase domain of HSP90 chaperone/DNA topoisomerase II/histidine kinase"/>
    <property type="match status" value="1"/>
</dbReference>
<comment type="catalytic activity">
    <reaction evidence="1">
        <text>ATP + protein L-histidine = ADP + protein N-phospho-L-histidine.</text>
        <dbReference type="EC" id="2.7.13.3"/>
    </reaction>
</comment>
<evidence type="ECO:0000256" key="6">
    <source>
        <dbReference type="SAM" id="Coils"/>
    </source>
</evidence>
<keyword evidence="4" id="KW-0808">Transferase</keyword>
<comment type="caution">
    <text evidence="8">The sequence shown here is derived from an EMBL/GenBank/DDBJ whole genome shotgun (WGS) entry which is preliminary data.</text>
</comment>
<dbReference type="SMART" id="SM00387">
    <property type="entry name" value="HATPase_c"/>
    <property type="match status" value="1"/>
</dbReference>
<name>A0ABM9P5R9_9FLAO</name>
<sequence length="348" mass="40368">MMNSLLKRQIRKYLPEHLKDSEELQEFLNAVDRSYVNLEDQVFMQKRATELSSNELSEANQKLQEEAESLRNLIKKLKSVIHTLNVHELEEDRTLENSNSLRLIDFIDAQTQEIIRINEQKDILVESLERQNQELNDYAHMVSHDLVSPLSNIETLTHLLEDDYGDLIDLKGLKKLNLISDNVHRIATLVGAIRDYSSIKKVSKENSDLDLHQLVDDTINEMNLCKSIQVNITDRLPSLKGERHSFKHLFVNLIQNAIKFNDKDNKKIEIGCNEHDEFWKFHIRDNGQGIDEPYLKKVFIAFFKLQNDPTSAGMGLSIVKKVIDLYQGEVWAESEVNEGATFHFTIRK</sequence>
<evidence type="ECO:0000256" key="5">
    <source>
        <dbReference type="ARBA" id="ARBA00022777"/>
    </source>
</evidence>
<dbReference type="EC" id="2.7.13.3" evidence="2"/>
<dbReference type="CDD" id="cd00082">
    <property type="entry name" value="HisKA"/>
    <property type="match status" value="1"/>
</dbReference>
<dbReference type="PANTHER" id="PTHR42878">
    <property type="entry name" value="TWO-COMPONENT HISTIDINE KINASE"/>
    <property type="match status" value="1"/>
</dbReference>
<reference evidence="8 9" key="1">
    <citation type="submission" date="2024-05" db="EMBL/GenBank/DDBJ databases">
        <authorList>
            <person name="Duchaud E."/>
        </authorList>
    </citation>
    <scope>NUCLEOTIDE SEQUENCE [LARGE SCALE GENOMIC DNA]</scope>
    <source>
        <strain evidence="8">Ena-SAMPLE-TAB-13-05-2024-13:56:06:370-140302</strain>
    </source>
</reference>
<dbReference type="InterPro" id="IPR036097">
    <property type="entry name" value="HisK_dim/P_sf"/>
</dbReference>
<dbReference type="InterPro" id="IPR050351">
    <property type="entry name" value="BphY/WalK/GraS-like"/>
</dbReference>
<evidence type="ECO:0000256" key="1">
    <source>
        <dbReference type="ARBA" id="ARBA00000085"/>
    </source>
</evidence>
<dbReference type="PANTHER" id="PTHR42878:SF15">
    <property type="entry name" value="BACTERIOPHYTOCHROME"/>
    <property type="match status" value="1"/>
</dbReference>
<dbReference type="SMART" id="SM00388">
    <property type="entry name" value="HisKA"/>
    <property type="match status" value="1"/>
</dbReference>
<evidence type="ECO:0000256" key="3">
    <source>
        <dbReference type="ARBA" id="ARBA00022553"/>
    </source>
</evidence>
<dbReference type="InterPro" id="IPR003661">
    <property type="entry name" value="HisK_dim/P_dom"/>
</dbReference>
<dbReference type="GO" id="GO:0016301">
    <property type="term" value="F:kinase activity"/>
    <property type="evidence" value="ECO:0007669"/>
    <property type="project" value="UniProtKB-KW"/>
</dbReference>
<dbReference type="SUPFAM" id="SSF47384">
    <property type="entry name" value="Homodimeric domain of signal transducing histidine kinase"/>
    <property type="match status" value="1"/>
</dbReference>
<gene>
    <name evidence="8" type="ORF">T190607A01A_60018</name>
</gene>
<evidence type="ECO:0000313" key="9">
    <source>
        <dbReference type="Proteomes" id="UP001497416"/>
    </source>
</evidence>
<dbReference type="Gene3D" id="1.10.287.130">
    <property type="match status" value="1"/>
</dbReference>
<dbReference type="Proteomes" id="UP001497416">
    <property type="component" value="Unassembled WGS sequence"/>
</dbReference>
<keyword evidence="6" id="KW-0175">Coiled coil</keyword>
<keyword evidence="9" id="KW-1185">Reference proteome</keyword>
<dbReference type="InterPro" id="IPR005467">
    <property type="entry name" value="His_kinase_dom"/>
</dbReference>
<feature type="domain" description="Histidine kinase" evidence="7">
    <location>
        <begin position="141"/>
        <end position="348"/>
    </location>
</feature>
<dbReference type="InterPro" id="IPR036890">
    <property type="entry name" value="HATPase_C_sf"/>
</dbReference>
<dbReference type="InterPro" id="IPR004358">
    <property type="entry name" value="Sig_transdc_His_kin-like_C"/>
</dbReference>
<dbReference type="EMBL" id="CAXIXY010000008">
    <property type="protein sequence ID" value="CAL2093798.1"/>
    <property type="molecule type" value="Genomic_DNA"/>
</dbReference>
<dbReference type="PROSITE" id="PS50109">
    <property type="entry name" value="HIS_KIN"/>
    <property type="match status" value="1"/>
</dbReference>
<dbReference type="Pfam" id="PF02518">
    <property type="entry name" value="HATPase_c"/>
    <property type="match status" value="1"/>
</dbReference>
<proteinExistence type="predicted"/>
<dbReference type="Gene3D" id="3.30.565.10">
    <property type="entry name" value="Histidine kinase-like ATPase, C-terminal domain"/>
    <property type="match status" value="1"/>
</dbReference>
<feature type="coiled-coil region" evidence="6">
    <location>
        <begin position="46"/>
        <end position="80"/>
    </location>
</feature>
<protein>
    <recommendedName>
        <fullName evidence="2">histidine kinase</fullName>
        <ecNumber evidence="2">2.7.13.3</ecNumber>
    </recommendedName>
</protein>
<dbReference type="PRINTS" id="PR00344">
    <property type="entry name" value="BCTRLSENSOR"/>
</dbReference>
<keyword evidence="5 8" id="KW-0418">Kinase</keyword>